<feature type="binding site" evidence="12">
    <location>
        <begin position="81"/>
        <end position="82"/>
    </location>
    <ligand>
        <name>NAD(+)</name>
        <dbReference type="ChEBI" id="CHEBI:57540"/>
    </ligand>
</feature>
<dbReference type="InterPro" id="IPR036420">
    <property type="entry name" value="BRCT_dom_sf"/>
</dbReference>
<dbReference type="SUPFAM" id="SSF52113">
    <property type="entry name" value="BRCT domain"/>
    <property type="match status" value="1"/>
</dbReference>
<dbReference type="Gene3D" id="1.10.287.610">
    <property type="entry name" value="Helix hairpin bin"/>
    <property type="match status" value="1"/>
</dbReference>
<evidence type="ECO:0000256" key="3">
    <source>
        <dbReference type="ARBA" id="ARBA00022705"/>
    </source>
</evidence>
<protein>
    <recommendedName>
        <fullName evidence="12">DNA ligase</fullName>
        <ecNumber evidence="12">6.5.1.2</ecNumber>
    </recommendedName>
    <alternativeName>
        <fullName evidence="12">Polydeoxyribonucleotide synthase [NAD(+)]</fullName>
    </alternativeName>
</protein>
<keyword evidence="7 12" id="KW-0460">Magnesium</keyword>
<keyword evidence="3 12" id="KW-0235">DNA replication</keyword>
<dbReference type="SUPFAM" id="SSF56091">
    <property type="entry name" value="DNA ligase/mRNA capping enzyme, catalytic domain"/>
    <property type="match status" value="1"/>
</dbReference>
<accession>A0ABS4KHH6</accession>
<dbReference type="InterPro" id="IPR001357">
    <property type="entry name" value="BRCT_dom"/>
</dbReference>
<dbReference type="PROSITE" id="PS50172">
    <property type="entry name" value="BRCT"/>
    <property type="match status" value="1"/>
</dbReference>
<organism evidence="14 15">
    <name type="scientific">Acetoanaerobium pronyense</name>
    <dbReference type="NCBI Taxonomy" id="1482736"/>
    <lineage>
        <taxon>Bacteria</taxon>
        <taxon>Bacillati</taxon>
        <taxon>Bacillota</taxon>
        <taxon>Clostridia</taxon>
        <taxon>Peptostreptococcales</taxon>
        <taxon>Filifactoraceae</taxon>
        <taxon>Acetoanaerobium</taxon>
    </lineage>
</organism>
<dbReference type="CDD" id="cd17748">
    <property type="entry name" value="BRCT_DNA_ligase_like"/>
    <property type="match status" value="1"/>
</dbReference>
<dbReference type="Gene3D" id="2.40.50.140">
    <property type="entry name" value="Nucleic acid-binding proteins"/>
    <property type="match status" value="1"/>
</dbReference>
<evidence type="ECO:0000256" key="7">
    <source>
        <dbReference type="ARBA" id="ARBA00022842"/>
    </source>
</evidence>
<proteinExistence type="inferred from homology"/>
<dbReference type="Gene3D" id="6.20.10.30">
    <property type="match status" value="1"/>
</dbReference>
<dbReference type="EC" id="6.5.1.2" evidence="12"/>
<evidence type="ECO:0000256" key="1">
    <source>
        <dbReference type="ARBA" id="ARBA00004067"/>
    </source>
</evidence>
<dbReference type="Pfam" id="PF03120">
    <property type="entry name" value="OB_DNA_ligase"/>
    <property type="match status" value="1"/>
</dbReference>
<feature type="binding site" evidence="12">
    <location>
        <position position="167"/>
    </location>
    <ligand>
        <name>NAD(+)</name>
        <dbReference type="ChEBI" id="CHEBI:57540"/>
    </ligand>
</feature>
<comment type="similarity">
    <text evidence="12">Belongs to the NAD-dependent DNA ligase family. LigA subfamily.</text>
</comment>
<evidence type="ECO:0000256" key="5">
    <source>
        <dbReference type="ARBA" id="ARBA00022763"/>
    </source>
</evidence>
<dbReference type="NCBIfam" id="TIGR00575">
    <property type="entry name" value="dnlj"/>
    <property type="match status" value="1"/>
</dbReference>
<comment type="cofactor">
    <cofactor evidence="12">
        <name>Mg(2+)</name>
        <dbReference type="ChEBI" id="CHEBI:18420"/>
    </cofactor>
    <cofactor evidence="12">
        <name>Mn(2+)</name>
        <dbReference type="ChEBI" id="CHEBI:29035"/>
    </cofactor>
</comment>
<keyword evidence="15" id="KW-1185">Reference proteome</keyword>
<evidence type="ECO:0000256" key="6">
    <source>
        <dbReference type="ARBA" id="ARBA00022833"/>
    </source>
</evidence>
<dbReference type="PROSITE" id="PS01055">
    <property type="entry name" value="DNA_LIGASE_N1"/>
    <property type="match status" value="1"/>
</dbReference>
<keyword evidence="8 12" id="KW-0520">NAD</keyword>
<dbReference type="SMART" id="SM00532">
    <property type="entry name" value="LIGANc"/>
    <property type="match status" value="1"/>
</dbReference>
<dbReference type="Pfam" id="PF00533">
    <property type="entry name" value="BRCT"/>
    <property type="match status" value="1"/>
</dbReference>
<dbReference type="InterPro" id="IPR041663">
    <property type="entry name" value="DisA/LigA_HHH"/>
</dbReference>
<name>A0ABS4KHH6_9FIRM</name>
<comment type="catalytic activity">
    <reaction evidence="11 12">
        <text>NAD(+) + (deoxyribonucleotide)n-3'-hydroxyl + 5'-phospho-(deoxyribonucleotide)m = (deoxyribonucleotide)n+m + AMP + beta-nicotinamide D-nucleotide.</text>
        <dbReference type="EC" id="6.5.1.2"/>
    </reaction>
</comment>
<dbReference type="HAMAP" id="MF_01588">
    <property type="entry name" value="DNA_ligase_A"/>
    <property type="match status" value="1"/>
</dbReference>
<keyword evidence="9 12" id="KW-0234">DNA repair</keyword>
<dbReference type="SUPFAM" id="SSF47781">
    <property type="entry name" value="RuvA domain 2-like"/>
    <property type="match status" value="1"/>
</dbReference>
<dbReference type="InterPro" id="IPR003583">
    <property type="entry name" value="Hlx-hairpin-Hlx_DNA-bd_motif"/>
</dbReference>
<feature type="binding site" evidence="12">
    <location>
        <position position="133"/>
    </location>
    <ligand>
        <name>NAD(+)</name>
        <dbReference type="ChEBI" id="CHEBI:57540"/>
    </ligand>
</feature>
<dbReference type="Pfam" id="PF01653">
    <property type="entry name" value="DNA_ligase_aden"/>
    <property type="match status" value="1"/>
</dbReference>
<evidence type="ECO:0000259" key="13">
    <source>
        <dbReference type="PROSITE" id="PS50172"/>
    </source>
</evidence>
<dbReference type="Pfam" id="PF12826">
    <property type="entry name" value="HHH_2"/>
    <property type="match status" value="1"/>
</dbReference>
<evidence type="ECO:0000256" key="2">
    <source>
        <dbReference type="ARBA" id="ARBA00022598"/>
    </source>
</evidence>
<evidence type="ECO:0000256" key="9">
    <source>
        <dbReference type="ARBA" id="ARBA00023204"/>
    </source>
</evidence>
<keyword evidence="2 12" id="KW-0436">Ligase</keyword>
<dbReference type="GO" id="GO:0003911">
    <property type="term" value="F:DNA ligase (NAD+) activity"/>
    <property type="evidence" value="ECO:0007669"/>
    <property type="project" value="UniProtKB-EC"/>
</dbReference>
<comment type="caution">
    <text evidence="14">The sequence shown here is derived from an EMBL/GenBank/DDBJ whole genome shotgun (WGS) entry which is preliminary data.</text>
</comment>
<feature type="binding site" evidence="12">
    <location>
        <position position="307"/>
    </location>
    <ligand>
        <name>NAD(+)</name>
        <dbReference type="ChEBI" id="CHEBI:57540"/>
    </ligand>
</feature>
<dbReference type="Gene3D" id="3.30.470.30">
    <property type="entry name" value="DNA ligase/mRNA capping enzyme"/>
    <property type="match status" value="1"/>
</dbReference>
<dbReference type="InterPro" id="IPR001679">
    <property type="entry name" value="DNA_ligase"/>
</dbReference>
<dbReference type="SUPFAM" id="SSF50249">
    <property type="entry name" value="Nucleic acid-binding proteins"/>
    <property type="match status" value="1"/>
</dbReference>
<dbReference type="Pfam" id="PF03119">
    <property type="entry name" value="DNA_ligase_ZBD"/>
    <property type="match status" value="1"/>
</dbReference>
<keyword evidence="5 12" id="KW-0227">DNA damage</keyword>
<keyword evidence="10 12" id="KW-0464">Manganese</keyword>
<feature type="binding site" evidence="12">
    <location>
        <position position="419"/>
    </location>
    <ligand>
        <name>Zn(2+)</name>
        <dbReference type="ChEBI" id="CHEBI:29105"/>
    </ligand>
</feature>
<dbReference type="InterPro" id="IPR013840">
    <property type="entry name" value="DNAligase_N"/>
</dbReference>
<dbReference type="InterPro" id="IPR013839">
    <property type="entry name" value="DNAligase_adenylation"/>
</dbReference>
<dbReference type="Proteomes" id="UP001314903">
    <property type="component" value="Unassembled WGS sequence"/>
</dbReference>
<dbReference type="SMART" id="SM00292">
    <property type="entry name" value="BRCT"/>
    <property type="match status" value="1"/>
</dbReference>
<evidence type="ECO:0000313" key="15">
    <source>
        <dbReference type="Proteomes" id="UP001314903"/>
    </source>
</evidence>
<reference evidence="14 15" key="1">
    <citation type="submission" date="2021-03" db="EMBL/GenBank/DDBJ databases">
        <title>Genomic Encyclopedia of Type Strains, Phase IV (KMG-IV): sequencing the most valuable type-strain genomes for metagenomic binning, comparative biology and taxonomic classification.</title>
        <authorList>
            <person name="Goeker M."/>
        </authorList>
    </citation>
    <scope>NUCLEOTIDE SEQUENCE [LARGE SCALE GENOMIC DNA]</scope>
    <source>
        <strain evidence="14 15">DSM 27512</strain>
    </source>
</reference>
<dbReference type="SMART" id="SM00278">
    <property type="entry name" value="HhH1"/>
    <property type="match status" value="2"/>
</dbReference>
<feature type="binding site" evidence="12">
    <location>
        <begin position="32"/>
        <end position="36"/>
    </location>
    <ligand>
        <name>NAD(+)</name>
        <dbReference type="ChEBI" id="CHEBI:57540"/>
    </ligand>
</feature>
<dbReference type="RefSeq" id="WP_209658771.1">
    <property type="nucleotide sequence ID" value="NZ_JAGGLI010000002.1"/>
</dbReference>
<dbReference type="InterPro" id="IPR012340">
    <property type="entry name" value="NA-bd_OB-fold"/>
</dbReference>
<dbReference type="Gene3D" id="3.40.50.10190">
    <property type="entry name" value="BRCT domain"/>
    <property type="match status" value="1"/>
</dbReference>
<comment type="function">
    <text evidence="1 12">DNA ligase that catalyzes the formation of phosphodiester linkages between 5'-phosphoryl and 3'-hydroxyl groups in double-stranded DNA using NAD as a coenzyme and as the energy source for the reaction. It is essential for DNA replication and repair of damaged DNA.</text>
</comment>
<dbReference type="CDD" id="cd00114">
    <property type="entry name" value="LIGANc"/>
    <property type="match status" value="1"/>
</dbReference>
<dbReference type="InterPro" id="IPR004149">
    <property type="entry name" value="Znf_DNAligase_C4"/>
</dbReference>
<dbReference type="EMBL" id="JAGGLI010000002">
    <property type="protein sequence ID" value="MBP2026581.1"/>
    <property type="molecule type" value="Genomic_DNA"/>
</dbReference>
<keyword evidence="4 12" id="KW-0479">Metal-binding</keyword>
<dbReference type="NCBIfam" id="NF005932">
    <property type="entry name" value="PRK07956.1"/>
    <property type="match status" value="1"/>
</dbReference>
<dbReference type="InterPro" id="IPR018239">
    <property type="entry name" value="DNA_ligase_AS"/>
</dbReference>
<feature type="domain" description="BRCT" evidence="13">
    <location>
        <begin position="583"/>
        <end position="657"/>
    </location>
</feature>
<feature type="active site" description="N6-AMP-lysine intermediate" evidence="12">
    <location>
        <position position="112"/>
    </location>
</feature>
<evidence type="ECO:0000313" key="14">
    <source>
        <dbReference type="EMBL" id="MBP2026581.1"/>
    </source>
</evidence>
<feature type="binding site" evidence="12">
    <location>
        <position position="424"/>
    </location>
    <ligand>
        <name>Zn(2+)</name>
        <dbReference type="ChEBI" id="CHEBI:29105"/>
    </ligand>
</feature>
<gene>
    <name evidence="12" type="primary">ligA</name>
    <name evidence="14" type="ORF">J2Z35_000370</name>
</gene>
<evidence type="ECO:0000256" key="11">
    <source>
        <dbReference type="ARBA" id="ARBA00034005"/>
    </source>
</evidence>
<feature type="binding site" evidence="12">
    <location>
        <position position="283"/>
    </location>
    <ligand>
        <name>NAD(+)</name>
        <dbReference type="ChEBI" id="CHEBI:57540"/>
    </ligand>
</feature>
<dbReference type="PIRSF" id="PIRSF001604">
    <property type="entry name" value="LigA"/>
    <property type="match status" value="1"/>
</dbReference>
<dbReference type="Gene3D" id="1.10.150.20">
    <property type="entry name" value="5' to 3' exonuclease, C-terminal subdomain"/>
    <property type="match status" value="2"/>
</dbReference>
<evidence type="ECO:0000256" key="10">
    <source>
        <dbReference type="ARBA" id="ARBA00023211"/>
    </source>
</evidence>
<keyword evidence="6 12" id="KW-0862">Zinc</keyword>
<feature type="binding site" evidence="12">
    <location>
        <position position="404"/>
    </location>
    <ligand>
        <name>Zn(2+)</name>
        <dbReference type="ChEBI" id="CHEBI:29105"/>
    </ligand>
</feature>
<evidence type="ECO:0000256" key="4">
    <source>
        <dbReference type="ARBA" id="ARBA00022723"/>
    </source>
</evidence>
<dbReference type="PANTHER" id="PTHR23389:SF9">
    <property type="entry name" value="DNA LIGASE"/>
    <property type="match status" value="1"/>
</dbReference>
<dbReference type="InterPro" id="IPR010994">
    <property type="entry name" value="RuvA_2-like"/>
</dbReference>
<sequence>MFDPKERIKELISVIEHHNYKYYAEDAPEISDFEYDELMKELIALEEEFPEYRKEDSPTTRVGGLPLSKFDQIRHEVPLLSLGNAFSKEDIFDFDRRVKGALGEVEYVVEFKIDGLSVAITYENGKFVSGATRGDGEIGEDVTQNLKTIKSIPVKLKEEVSLIARGEVFIPKDKFFQLNEEQERNGLALFANPRNAAAGSLRQLDSKITAKRPLDIIVFNLQKIEGLDVKSHSESLELMSELGLKVSPERKVFSKIEEVWDEILIWQEKRDTLDFEIDGIVVKVNDINKREELGYTAKAPRWAIAYKFPAERQETVINDIIVQVGRTGTITPGAILEPVRIAGSTVSKATLHNEDYIKIKDIRIGDHVLIQKAGDIIPEVYKVIKDKRTGNEIMFEMPTHCPECNSQTMRVEGEAALKCPNILCPAQIRRGIIHFVSKGAMNIDKMGESIVTLLFDNQIIRDMADIYYLKREDLIDLPRMGEKSVSNLLNSIEASKERDLSKLLFGLGIKYIGSKGAKILSDRYSDIFDIKEATLDELRAIPEIGEKMAESIYSFFRVEENLKLIERLIAAGVNTKKEKTSSLEKNIFENMKFVITGTLPNMKRDEAASLIERFGGNVTSSVSKSTDVLLSGEEAGSKLEKAKKLGIKIIDESILLKLSEYDSKDEVIKELSSI</sequence>
<feature type="binding site" evidence="12">
    <location>
        <position position="110"/>
    </location>
    <ligand>
        <name>NAD(+)</name>
        <dbReference type="ChEBI" id="CHEBI:57540"/>
    </ligand>
</feature>
<evidence type="ECO:0000256" key="8">
    <source>
        <dbReference type="ARBA" id="ARBA00023027"/>
    </source>
</evidence>
<dbReference type="PANTHER" id="PTHR23389">
    <property type="entry name" value="CHROMOSOME TRANSMISSION FIDELITY FACTOR 18"/>
    <property type="match status" value="1"/>
</dbReference>
<feature type="binding site" evidence="12">
    <location>
        <position position="401"/>
    </location>
    <ligand>
        <name>Zn(2+)</name>
        <dbReference type="ChEBI" id="CHEBI:29105"/>
    </ligand>
</feature>
<evidence type="ECO:0000256" key="12">
    <source>
        <dbReference type="HAMAP-Rule" id="MF_01588"/>
    </source>
</evidence>
<dbReference type="InterPro" id="IPR004150">
    <property type="entry name" value="NAD_DNA_ligase_OB"/>
</dbReference>